<dbReference type="InterPro" id="IPR001537">
    <property type="entry name" value="SpoU_MeTrfase"/>
</dbReference>
<dbReference type="GO" id="GO:0000049">
    <property type="term" value="F:tRNA binding"/>
    <property type="evidence" value="ECO:0007669"/>
    <property type="project" value="UniProtKB-KW"/>
</dbReference>
<feature type="compositionally biased region" description="Basic and acidic residues" evidence="7">
    <location>
        <begin position="352"/>
        <end position="365"/>
    </location>
</feature>
<dbReference type="STRING" id="69332.A0A388LPJ8"/>
<dbReference type="Proteomes" id="UP000265515">
    <property type="component" value="Unassembled WGS sequence"/>
</dbReference>
<dbReference type="GO" id="GO:0008173">
    <property type="term" value="F:RNA methyltransferase activity"/>
    <property type="evidence" value="ECO:0007669"/>
    <property type="project" value="InterPro"/>
</dbReference>
<dbReference type="PANTHER" id="PTHR43453:SF1">
    <property type="entry name" value="TRNA_RRNA METHYLTRANSFERASE SPOU TYPE DOMAIN-CONTAINING PROTEIN"/>
    <property type="match status" value="1"/>
</dbReference>
<dbReference type="InterPro" id="IPR033671">
    <property type="entry name" value="TrmH"/>
</dbReference>
<feature type="compositionally biased region" description="Basic and acidic residues" evidence="7">
    <location>
        <begin position="331"/>
        <end position="340"/>
    </location>
</feature>
<dbReference type="CDD" id="cd18092">
    <property type="entry name" value="SpoU-like_TrmH"/>
    <property type="match status" value="1"/>
</dbReference>
<evidence type="ECO:0000313" key="9">
    <source>
        <dbReference type="EMBL" id="GBG84201.1"/>
    </source>
</evidence>
<feature type="compositionally biased region" description="Low complexity" evidence="7">
    <location>
        <begin position="438"/>
        <end position="447"/>
    </location>
</feature>
<feature type="region of interest" description="Disordered" evidence="7">
    <location>
        <begin position="311"/>
        <end position="401"/>
    </location>
</feature>
<evidence type="ECO:0000256" key="7">
    <source>
        <dbReference type="SAM" id="MobiDB-lite"/>
    </source>
</evidence>
<comment type="caution">
    <text evidence="9">The sequence shown here is derived from an EMBL/GenBank/DDBJ whole genome shotgun (WGS) entry which is preliminary data.</text>
</comment>
<feature type="compositionally biased region" description="Gly residues" evidence="7">
    <location>
        <begin position="123"/>
        <end position="134"/>
    </location>
</feature>
<feature type="compositionally biased region" description="Gly residues" evidence="7">
    <location>
        <begin position="388"/>
        <end position="399"/>
    </location>
</feature>
<evidence type="ECO:0000256" key="1">
    <source>
        <dbReference type="ARBA" id="ARBA00022555"/>
    </source>
</evidence>
<dbReference type="Pfam" id="PF00588">
    <property type="entry name" value="SpoU_methylase"/>
    <property type="match status" value="1"/>
</dbReference>
<dbReference type="InterPro" id="IPR029028">
    <property type="entry name" value="Alpha/beta_knot_MTases"/>
</dbReference>
<keyword evidence="5" id="KW-0819">tRNA processing</keyword>
<evidence type="ECO:0000256" key="4">
    <source>
        <dbReference type="ARBA" id="ARBA00022691"/>
    </source>
</evidence>
<feature type="compositionally biased region" description="Acidic residues" evidence="7">
    <location>
        <begin position="314"/>
        <end position="330"/>
    </location>
</feature>
<proteinExistence type="inferred from homology"/>
<feature type="domain" description="tRNA/rRNA methyltransferase SpoU type" evidence="8">
    <location>
        <begin position="506"/>
        <end position="648"/>
    </location>
</feature>
<feature type="region of interest" description="Disordered" evidence="7">
    <location>
        <begin position="279"/>
        <end position="299"/>
    </location>
</feature>
<feature type="compositionally biased region" description="Basic and acidic residues" evidence="7">
    <location>
        <begin position="279"/>
        <end position="298"/>
    </location>
</feature>
<dbReference type="PANTHER" id="PTHR43453">
    <property type="entry name" value="RRNA METHYLASE-LIKE"/>
    <property type="match status" value="1"/>
</dbReference>
<keyword evidence="10" id="KW-1185">Reference proteome</keyword>
<protein>
    <recommendedName>
        <fullName evidence="8">tRNA/rRNA methyltransferase SpoU type domain-containing protein</fullName>
    </recommendedName>
</protein>
<feature type="region of interest" description="Disordered" evidence="7">
    <location>
        <begin position="225"/>
        <end position="246"/>
    </location>
</feature>
<dbReference type="InterPro" id="IPR029026">
    <property type="entry name" value="tRNA_m1G_MTases_N"/>
</dbReference>
<evidence type="ECO:0000256" key="2">
    <source>
        <dbReference type="ARBA" id="ARBA00022603"/>
    </source>
</evidence>
<dbReference type="AlphaFoldDB" id="A0A388LPJ8"/>
<feature type="region of interest" description="Disordered" evidence="7">
    <location>
        <begin position="200"/>
        <end position="219"/>
    </location>
</feature>
<evidence type="ECO:0000256" key="6">
    <source>
        <dbReference type="ARBA" id="ARBA00022884"/>
    </source>
</evidence>
<keyword evidence="1" id="KW-0820">tRNA-binding</keyword>
<dbReference type="EMBL" id="BFEA01000467">
    <property type="protein sequence ID" value="GBG84201.1"/>
    <property type="molecule type" value="Genomic_DNA"/>
</dbReference>
<dbReference type="HAMAP" id="MF_02060">
    <property type="entry name" value="tRNA_methyltr_TrmH"/>
    <property type="match status" value="1"/>
</dbReference>
<evidence type="ECO:0000259" key="8">
    <source>
        <dbReference type="Pfam" id="PF00588"/>
    </source>
</evidence>
<feature type="region of interest" description="Disordered" evidence="7">
    <location>
        <begin position="121"/>
        <end position="188"/>
    </location>
</feature>
<sequence>MVAGARIGLASVRLWPDERHGLSSILRWRALQQSSAWCRPSGREDARRSVLADGALLADDRHVPEFIGVDPLANFEWQRSSLAHERLRNLIQCERNRCREYRSGWGSGSGSQWAGNDKRSFAGGFGRTPRGCGGLVPSSRAGRGRGSEPPKCEVGLGPRHGPKFGPASPSWRRHPWPTIVNPRTGVGGGQAVLRTAATDREHHAGRECPPSSDDGEGPAMVERTEKANGESGDGGMKRSTRGKGSRRGLEYNVSEVAAVKGLLLDPALDMERAFLVRGERNDNGDHRQEKEKEEKETLESIWGSRLGRVVADPVYDEGDDDDKDNGEEEEVGRRRIRCSEGEENLAGGPKRKAAEDADTTMKDDSNTFSARDGSVICSDGNNNRVRTGEGGVKEGGGVLRGPRMEVSMPVVAIDRAAAAEEEGEDRDKGRADGTKMQSSSSSSSAAAAGGGGGGGWFPYVDRFITRDGSVLCSSDIIRILDSFLVEERKETIRRVVKDRSYSLIPVVEGLSDIGNVAAVFRSAEAFGFQSVGVIADPECKVRYKKNRKVSKGVDKWLDVEVWNSTRGCLGALRARGYRIGVTHMMTDESKTLRLDQVDWTVPTAIILGNEHLGVSDEALAMADFRCGIPMGGFVESLNISVAAAILMYHAVQDRIARQGFHGDLTVDQRQIMTAEFYLRHKRETEDVVDRLLRQEREEILRRLLARKGGGGGGGGCGRPLFNSSLSSAAAERNTVV</sequence>
<keyword evidence="2" id="KW-0489">Methyltransferase</keyword>
<organism evidence="9 10">
    <name type="scientific">Chara braunii</name>
    <name type="common">Braun's stonewort</name>
    <dbReference type="NCBI Taxonomy" id="69332"/>
    <lineage>
        <taxon>Eukaryota</taxon>
        <taxon>Viridiplantae</taxon>
        <taxon>Streptophyta</taxon>
        <taxon>Charophyceae</taxon>
        <taxon>Charales</taxon>
        <taxon>Characeae</taxon>
        <taxon>Chara</taxon>
    </lineage>
</organism>
<feature type="region of interest" description="Disordered" evidence="7">
    <location>
        <begin position="417"/>
        <end position="451"/>
    </location>
</feature>
<keyword evidence="6" id="KW-0694">RNA-binding</keyword>
<dbReference type="OrthoDB" id="241340at2759"/>
<dbReference type="Gramene" id="GBG84201">
    <property type="protein sequence ID" value="GBG84201"/>
    <property type="gene ID" value="CBR_g38172"/>
</dbReference>
<evidence type="ECO:0000256" key="3">
    <source>
        <dbReference type="ARBA" id="ARBA00022679"/>
    </source>
</evidence>
<evidence type="ECO:0000313" key="10">
    <source>
        <dbReference type="Proteomes" id="UP000265515"/>
    </source>
</evidence>
<evidence type="ECO:0000256" key="5">
    <source>
        <dbReference type="ARBA" id="ARBA00022694"/>
    </source>
</evidence>
<gene>
    <name evidence="9" type="ORF">CBR_g38172</name>
</gene>
<reference evidence="9 10" key="1">
    <citation type="journal article" date="2018" name="Cell">
        <title>The Chara Genome: Secondary Complexity and Implications for Plant Terrestrialization.</title>
        <authorList>
            <person name="Nishiyama T."/>
            <person name="Sakayama H."/>
            <person name="Vries J.D."/>
            <person name="Buschmann H."/>
            <person name="Saint-Marcoux D."/>
            <person name="Ullrich K.K."/>
            <person name="Haas F.B."/>
            <person name="Vanderstraeten L."/>
            <person name="Becker D."/>
            <person name="Lang D."/>
            <person name="Vosolsobe S."/>
            <person name="Rombauts S."/>
            <person name="Wilhelmsson P.K.I."/>
            <person name="Janitza P."/>
            <person name="Kern R."/>
            <person name="Heyl A."/>
            <person name="Rumpler F."/>
            <person name="Villalobos L.I.A.C."/>
            <person name="Clay J.M."/>
            <person name="Skokan R."/>
            <person name="Toyoda A."/>
            <person name="Suzuki Y."/>
            <person name="Kagoshima H."/>
            <person name="Schijlen E."/>
            <person name="Tajeshwar N."/>
            <person name="Catarino B."/>
            <person name="Hetherington A.J."/>
            <person name="Saltykova A."/>
            <person name="Bonnot C."/>
            <person name="Breuninger H."/>
            <person name="Symeonidi A."/>
            <person name="Radhakrishnan G.V."/>
            <person name="Van Nieuwerburgh F."/>
            <person name="Deforce D."/>
            <person name="Chang C."/>
            <person name="Karol K.G."/>
            <person name="Hedrich R."/>
            <person name="Ulvskov P."/>
            <person name="Glockner G."/>
            <person name="Delwiche C.F."/>
            <person name="Petrasek J."/>
            <person name="Van de Peer Y."/>
            <person name="Friml J."/>
            <person name="Beilby M."/>
            <person name="Dolan L."/>
            <person name="Kohara Y."/>
            <person name="Sugano S."/>
            <person name="Fujiyama A."/>
            <person name="Delaux P.-M."/>
            <person name="Quint M."/>
            <person name="TheiBen G."/>
            <person name="Hagemann M."/>
            <person name="Harholt J."/>
            <person name="Dunand C."/>
            <person name="Zachgo S."/>
            <person name="Langdale J."/>
            <person name="Maumus F."/>
            <person name="Straeten D.V.D."/>
            <person name="Gould S.B."/>
            <person name="Rensing S.A."/>
        </authorList>
    </citation>
    <scope>NUCLEOTIDE SEQUENCE [LARGE SCALE GENOMIC DNA]</scope>
    <source>
        <strain evidence="9 10">S276</strain>
    </source>
</reference>
<accession>A0A388LPJ8</accession>
<dbReference type="SUPFAM" id="SSF75217">
    <property type="entry name" value="alpha/beta knot"/>
    <property type="match status" value="1"/>
</dbReference>
<dbReference type="Gene3D" id="3.40.1280.10">
    <property type="match status" value="1"/>
</dbReference>
<keyword evidence="3" id="KW-0808">Transferase</keyword>
<keyword evidence="4" id="KW-0949">S-adenosyl-L-methionine</keyword>
<dbReference type="GO" id="GO:0002938">
    <property type="term" value="P:tRNA guanine ribose methylation"/>
    <property type="evidence" value="ECO:0007669"/>
    <property type="project" value="TreeGrafter"/>
</dbReference>
<name>A0A388LPJ8_CHABU</name>